<dbReference type="EMBL" id="AYYH01000084">
    <property type="protein sequence ID" value="KRN08050.1"/>
    <property type="molecule type" value="Genomic_DNA"/>
</dbReference>
<evidence type="ECO:0000313" key="2">
    <source>
        <dbReference type="Proteomes" id="UP000050898"/>
    </source>
</evidence>
<gene>
    <name evidence="1" type="ORF">FD00_GL002394</name>
</gene>
<dbReference type="AlphaFoldDB" id="A0A0R2DVX6"/>
<comment type="caution">
    <text evidence="1">The sequence shown here is derived from an EMBL/GenBank/DDBJ whole genome shotgun (WGS) entry which is preliminary data.</text>
</comment>
<dbReference type="PATRIC" id="fig|1046596.6.peg.2517"/>
<dbReference type="Proteomes" id="UP000050898">
    <property type="component" value="Unassembled WGS sequence"/>
</dbReference>
<protein>
    <submittedName>
        <fullName evidence="1">Uncharacterized protein</fullName>
    </submittedName>
</protein>
<organism evidence="1 2">
    <name type="scientific">Liquorilactobacillus mali KCTC 3596 = DSM 20444</name>
    <dbReference type="NCBI Taxonomy" id="1046596"/>
    <lineage>
        <taxon>Bacteria</taxon>
        <taxon>Bacillati</taxon>
        <taxon>Bacillota</taxon>
        <taxon>Bacilli</taxon>
        <taxon>Lactobacillales</taxon>
        <taxon>Lactobacillaceae</taxon>
        <taxon>Liquorilactobacillus</taxon>
    </lineage>
</organism>
<evidence type="ECO:0000313" key="1">
    <source>
        <dbReference type="EMBL" id="KRN08050.1"/>
    </source>
</evidence>
<proteinExistence type="predicted"/>
<reference evidence="1 2" key="1">
    <citation type="journal article" date="2015" name="Genome Announc.">
        <title>Expanding the biotechnology potential of lactobacilli through comparative genomics of 213 strains and associated genera.</title>
        <authorList>
            <person name="Sun Z."/>
            <person name="Harris H.M."/>
            <person name="McCann A."/>
            <person name="Guo C."/>
            <person name="Argimon S."/>
            <person name="Zhang W."/>
            <person name="Yang X."/>
            <person name="Jeffery I.B."/>
            <person name="Cooney J.C."/>
            <person name="Kagawa T.F."/>
            <person name="Liu W."/>
            <person name="Song Y."/>
            <person name="Salvetti E."/>
            <person name="Wrobel A."/>
            <person name="Rasinkangas P."/>
            <person name="Parkhill J."/>
            <person name="Rea M.C."/>
            <person name="O'Sullivan O."/>
            <person name="Ritari J."/>
            <person name="Douillard F.P."/>
            <person name="Paul Ross R."/>
            <person name="Yang R."/>
            <person name="Briner A.E."/>
            <person name="Felis G.E."/>
            <person name="de Vos W.M."/>
            <person name="Barrangou R."/>
            <person name="Klaenhammer T.R."/>
            <person name="Caufield P.W."/>
            <person name="Cui Y."/>
            <person name="Zhang H."/>
            <person name="O'Toole P.W."/>
        </authorList>
    </citation>
    <scope>NUCLEOTIDE SEQUENCE [LARGE SCALE GENOMIC DNA]</scope>
    <source>
        <strain evidence="1 2">DSM 20444</strain>
    </source>
</reference>
<accession>A0A0R2DVX6</accession>
<keyword evidence="2" id="KW-1185">Reference proteome</keyword>
<name>A0A0R2DVX6_9LACO</name>
<sequence length="85" mass="9942">MLDDLKETGELERLLIRSVKHNNSLGYVEIASAQLNEVERVMQRDQSLQKELSVLCEMLDEFLDSNFEWCCEHLNDEQQALMGLR</sequence>